<dbReference type="OrthoDB" id="10447594at2759"/>
<dbReference type="EMBL" id="KQ086152">
    <property type="protein sequence ID" value="KLO07234.1"/>
    <property type="molecule type" value="Genomic_DNA"/>
</dbReference>
<dbReference type="InParanoid" id="A0A0H2R5V6"/>
<organism evidence="2 3">
    <name type="scientific">Schizopora paradoxa</name>
    <dbReference type="NCBI Taxonomy" id="27342"/>
    <lineage>
        <taxon>Eukaryota</taxon>
        <taxon>Fungi</taxon>
        <taxon>Dikarya</taxon>
        <taxon>Basidiomycota</taxon>
        <taxon>Agaricomycotina</taxon>
        <taxon>Agaricomycetes</taxon>
        <taxon>Hymenochaetales</taxon>
        <taxon>Schizoporaceae</taxon>
        <taxon>Schizopora</taxon>
    </lineage>
</organism>
<name>A0A0H2R5V6_9AGAM</name>
<evidence type="ECO:0000313" key="3">
    <source>
        <dbReference type="Proteomes" id="UP000053477"/>
    </source>
</evidence>
<dbReference type="Proteomes" id="UP000053477">
    <property type="component" value="Unassembled WGS sequence"/>
</dbReference>
<dbReference type="AlphaFoldDB" id="A0A0H2R5V6"/>
<evidence type="ECO:0000256" key="1">
    <source>
        <dbReference type="SAM" id="MobiDB-lite"/>
    </source>
</evidence>
<gene>
    <name evidence="2" type="ORF">SCHPADRAFT_945445</name>
</gene>
<accession>A0A0H2R5V6</accession>
<feature type="region of interest" description="Disordered" evidence="1">
    <location>
        <begin position="138"/>
        <end position="169"/>
    </location>
</feature>
<protein>
    <submittedName>
        <fullName evidence="2">Uncharacterized protein</fullName>
    </submittedName>
</protein>
<reference evidence="2 3" key="1">
    <citation type="submission" date="2015-04" db="EMBL/GenBank/DDBJ databases">
        <title>Complete genome sequence of Schizopora paradoxa KUC8140, a cosmopolitan wood degrader in East Asia.</title>
        <authorList>
            <consortium name="DOE Joint Genome Institute"/>
            <person name="Min B."/>
            <person name="Park H."/>
            <person name="Jang Y."/>
            <person name="Kim J.-J."/>
            <person name="Kim K.H."/>
            <person name="Pangilinan J."/>
            <person name="Lipzen A."/>
            <person name="Riley R."/>
            <person name="Grigoriev I.V."/>
            <person name="Spatafora J.W."/>
            <person name="Choi I.-G."/>
        </authorList>
    </citation>
    <scope>NUCLEOTIDE SEQUENCE [LARGE SCALE GENOMIC DNA]</scope>
    <source>
        <strain evidence="2 3">KUC8140</strain>
    </source>
</reference>
<feature type="compositionally biased region" description="Pro residues" evidence="1">
    <location>
        <begin position="148"/>
        <end position="168"/>
    </location>
</feature>
<sequence>MSPIIIPIIVGLAELLAVASPAITVALVNTYMLSVIYGKMNEADAIKVQADIESRLSRFFGPKERVEKLPVRNDFVVPAESGNGEVVPLKVLPKRSMTNSSTTVWLQDPLREGDYGHRIITLFPLMTRSPSMTDVTPLQNPNFNPFYPNGPPPTPPSGDSGPPTPTFPELPYTGDITPYCRPWPHGGPFYDPDPSSGGGAGSAVPIMAVAVGGAETKRQDVLDGIAGRVPKYPCISVYAKELPDIVAGSESSSISTRGSLVNNTRFTLIMRRSGELRAAYANHGYALANSSVCFPGQTIQVGGQSSGAGVEVAFRFQVWDIPYVADHNSLSGDLKTAVDAIEKDPRGLSTFVMKPETSNMVGNLYCFIDIPKVGSSKVNCFEASKEDIKDLSKISDVAGGYNFLSGSDHTFSGSNIQGTFNVGYGSTPTANFVLSNKV</sequence>
<evidence type="ECO:0000313" key="2">
    <source>
        <dbReference type="EMBL" id="KLO07234.1"/>
    </source>
</evidence>
<proteinExistence type="predicted"/>
<keyword evidence="3" id="KW-1185">Reference proteome</keyword>